<comment type="function">
    <text evidence="9">Channel that opens in response to stretch forces in the membrane lipid bilayer. May participate in the regulation of osmotic pressure changes within the cell.</text>
</comment>
<dbReference type="GeneID" id="96300130"/>
<organism evidence="10 11">
    <name type="scientific">Streptosporangium canum</name>
    <dbReference type="NCBI Taxonomy" id="324952"/>
    <lineage>
        <taxon>Bacteria</taxon>
        <taxon>Bacillati</taxon>
        <taxon>Actinomycetota</taxon>
        <taxon>Actinomycetes</taxon>
        <taxon>Streptosporangiales</taxon>
        <taxon>Streptosporangiaceae</taxon>
        <taxon>Streptosporangium</taxon>
    </lineage>
</organism>
<dbReference type="NCBIfam" id="TIGR00220">
    <property type="entry name" value="mscL"/>
    <property type="match status" value="1"/>
</dbReference>
<feature type="transmembrane region" description="Helical" evidence="9">
    <location>
        <begin position="66"/>
        <end position="87"/>
    </location>
</feature>
<evidence type="ECO:0000256" key="9">
    <source>
        <dbReference type="HAMAP-Rule" id="MF_00115"/>
    </source>
</evidence>
<evidence type="ECO:0000256" key="6">
    <source>
        <dbReference type="ARBA" id="ARBA00023065"/>
    </source>
</evidence>
<keyword evidence="6 9" id="KW-0406">Ion transport</keyword>
<dbReference type="SUPFAM" id="SSF81330">
    <property type="entry name" value="Gated mechanosensitive channel"/>
    <property type="match status" value="1"/>
</dbReference>
<comment type="similarity">
    <text evidence="9">Belongs to the MscL family.</text>
</comment>
<dbReference type="Pfam" id="PF01741">
    <property type="entry name" value="MscL"/>
    <property type="match status" value="1"/>
</dbReference>
<evidence type="ECO:0000256" key="7">
    <source>
        <dbReference type="ARBA" id="ARBA00023136"/>
    </source>
</evidence>
<dbReference type="InterPro" id="IPR001185">
    <property type="entry name" value="MS_channel"/>
</dbReference>
<evidence type="ECO:0000313" key="10">
    <source>
        <dbReference type="EMBL" id="SFJ98885.1"/>
    </source>
</evidence>
<reference evidence="11" key="1">
    <citation type="submission" date="2016-10" db="EMBL/GenBank/DDBJ databases">
        <authorList>
            <person name="Varghese N."/>
            <person name="Submissions S."/>
        </authorList>
    </citation>
    <scope>NUCLEOTIDE SEQUENCE [LARGE SCALE GENOMIC DNA]</scope>
    <source>
        <strain evidence="11">CGMCC 4.2126</strain>
    </source>
</reference>
<dbReference type="Gene3D" id="1.10.1200.120">
    <property type="entry name" value="Large-conductance mechanosensitive channel, MscL, domain 1"/>
    <property type="match status" value="1"/>
</dbReference>
<evidence type="ECO:0000256" key="3">
    <source>
        <dbReference type="ARBA" id="ARBA00022475"/>
    </source>
</evidence>
<keyword evidence="8 9" id="KW-0407">Ion channel</keyword>
<keyword evidence="4 9" id="KW-0812">Transmembrane</keyword>
<protein>
    <recommendedName>
        <fullName evidence="9">Large-conductance mechanosensitive channel</fullName>
    </recommendedName>
</protein>
<keyword evidence="5 9" id="KW-1133">Transmembrane helix</keyword>
<keyword evidence="2 9" id="KW-0813">Transport</keyword>
<feature type="transmembrane region" description="Helical" evidence="9">
    <location>
        <begin position="12"/>
        <end position="35"/>
    </location>
</feature>
<comment type="subunit">
    <text evidence="9">Homopentamer.</text>
</comment>
<proteinExistence type="inferred from homology"/>
<dbReference type="GO" id="GO:0008381">
    <property type="term" value="F:mechanosensitive monoatomic ion channel activity"/>
    <property type="evidence" value="ECO:0007669"/>
    <property type="project" value="UniProtKB-UniRule"/>
</dbReference>
<dbReference type="PANTHER" id="PTHR30266">
    <property type="entry name" value="MECHANOSENSITIVE CHANNEL MSCL"/>
    <property type="match status" value="1"/>
</dbReference>
<dbReference type="EMBL" id="FOQY01000015">
    <property type="protein sequence ID" value="SFJ98885.1"/>
    <property type="molecule type" value="Genomic_DNA"/>
</dbReference>
<evidence type="ECO:0000256" key="4">
    <source>
        <dbReference type="ARBA" id="ARBA00022692"/>
    </source>
</evidence>
<comment type="subcellular location">
    <subcellularLocation>
        <location evidence="9">Cell membrane</location>
        <topology evidence="9">Multi-pass membrane protein</topology>
    </subcellularLocation>
    <subcellularLocation>
        <location evidence="1">Membrane</location>
        <topology evidence="1">Multi-pass membrane protein</topology>
    </subcellularLocation>
</comment>
<dbReference type="InterPro" id="IPR037673">
    <property type="entry name" value="MSC/AndL"/>
</dbReference>
<evidence type="ECO:0000256" key="2">
    <source>
        <dbReference type="ARBA" id="ARBA00022448"/>
    </source>
</evidence>
<dbReference type="RefSeq" id="WP_093888863.1">
    <property type="nucleotide sequence ID" value="NZ_FOQY01000015.1"/>
</dbReference>
<evidence type="ECO:0000256" key="8">
    <source>
        <dbReference type="ARBA" id="ARBA00023303"/>
    </source>
</evidence>
<evidence type="ECO:0000313" key="11">
    <source>
        <dbReference type="Proteomes" id="UP000199111"/>
    </source>
</evidence>
<dbReference type="PRINTS" id="PR01264">
    <property type="entry name" value="MECHCHANNEL"/>
</dbReference>
<dbReference type="Proteomes" id="UP000199111">
    <property type="component" value="Unassembled WGS sequence"/>
</dbReference>
<evidence type="ECO:0000256" key="5">
    <source>
        <dbReference type="ARBA" id="ARBA00022989"/>
    </source>
</evidence>
<dbReference type="InterPro" id="IPR036019">
    <property type="entry name" value="MscL_channel"/>
</dbReference>
<gene>
    <name evidence="9" type="primary">mscL</name>
    <name evidence="10" type="ORF">SAMN05216275_11523</name>
</gene>
<keyword evidence="11" id="KW-1185">Reference proteome</keyword>
<name>A0A1I3VUH8_9ACTN</name>
<sequence length="134" mass="14407">MLSGFKKFLMRGNVVELAIAVVIGAAFTAIVNSFVKDILTPLIAAIGGQPDFSGLTLRIGAGEIRYGLFLNALIAFLMVAAVIYFLVVRPYEKISARFAAREEATHRECPECLSEIPSAAVRCAQCTASVTPVR</sequence>
<keyword evidence="7 9" id="KW-0472">Membrane</keyword>
<dbReference type="HAMAP" id="MF_00115">
    <property type="entry name" value="MscL"/>
    <property type="match status" value="1"/>
</dbReference>
<dbReference type="AlphaFoldDB" id="A0A1I3VUH8"/>
<keyword evidence="3 9" id="KW-1003">Cell membrane</keyword>
<dbReference type="PANTHER" id="PTHR30266:SF2">
    <property type="entry name" value="LARGE-CONDUCTANCE MECHANOSENSITIVE CHANNEL"/>
    <property type="match status" value="1"/>
</dbReference>
<accession>A0A1I3VUH8</accession>
<dbReference type="GO" id="GO:0005886">
    <property type="term" value="C:plasma membrane"/>
    <property type="evidence" value="ECO:0007669"/>
    <property type="project" value="UniProtKB-SubCell"/>
</dbReference>
<evidence type="ECO:0000256" key="1">
    <source>
        <dbReference type="ARBA" id="ARBA00004141"/>
    </source>
</evidence>